<dbReference type="PRINTS" id="PR00377">
    <property type="entry name" value="IMPHPHTASES"/>
</dbReference>
<dbReference type="SUPFAM" id="SSF56655">
    <property type="entry name" value="Carbohydrate phosphatase"/>
    <property type="match status" value="1"/>
</dbReference>
<keyword evidence="3 4" id="KW-0460">Magnesium</keyword>
<dbReference type="Proteomes" id="UP000199302">
    <property type="component" value="Unassembled WGS sequence"/>
</dbReference>
<dbReference type="OrthoDB" id="9785695at2"/>
<name>A0A1I6EFI3_9RHOB</name>
<feature type="binding site" evidence="4">
    <location>
        <position position="85"/>
    </location>
    <ligand>
        <name>Mg(2+)</name>
        <dbReference type="ChEBI" id="CHEBI:18420"/>
        <label>1</label>
        <note>catalytic</note>
    </ligand>
</feature>
<dbReference type="PANTHER" id="PTHR20854">
    <property type="entry name" value="INOSITOL MONOPHOSPHATASE"/>
    <property type="match status" value="1"/>
</dbReference>
<evidence type="ECO:0000256" key="2">
    <source>
        <dbReference type="ARBA" id="ARBA00022723"/>
    </source>
</evidence>
<proteinExistence type="inferred from homology"/>
<comment type="similarity">
    <text evidence="1">Belongs to the inositol monophosphatase superfamily.</text>
</comment>
<dbReference type="STRING" id="871652.SAMN04515673_11164"/>
<keyword evidence="6" id="KW-1185">Reference proteome</keyword>
<evidence type="ECO:0000313" key="5">
    <source>
        <dbReference type="EMBL" id="SFR16526.1"/>
    </source>
</evidence>
<organism evidence="5 6">
    <name type="scientific">Poseidonocella sedimentorum</name>
    <dbReference type="NCBI Taxonomy" id="871652"/>
    <lineage>
        <taxon>Bacteria</taxon>
        <taxon>Pseudomonadati</taxon>
        <taxon>Pseudomonadota</taxon>
        <taxon>Alphaproteobacteria</taxon>
        <taxon>Rhodobacterales</taxon>
        <taxon>Roseobacteraceae</taxon>
        <taxon>Poseidonocella</taxon>
    </lineage>
</organism>
<evidence type="ECO:0000313" key="6">
    <source>
        <dbReference type="Proteomes" id="UP000199302"/>
    </source>
</evidence>
<reference evidence="5 6" key="1">
    <citation type="submission" date="2016-10" db="EMBL/GenBank/DDBJ databases">
        <authorList>
            <person name="de Groot N.N."/>
        </authorList>
    </citation>
    <scope>NUCLEOTIDE SEQUENCE [LARGE SCALE GENOMIC DNA]</scope>
    <source>
        <strain evidence="6">KMM 9023,NRIC 0796,JCM 17311,KCTC 23692</strain>
    </source>
</reference>
<dbReference type="Gene3D" id="3.40.190.80">
    <property type="match status" value="1"/>
</dbReference>
<feature type="binding site" evidence="4">
    <location>
        <position position="83"/>
    </location>
    <ligand>
        <name>Mg(2+)</name>
        <dbReference type="ChEBI" id="CHEBI:18420"/>
        <label>1</label>
        <note>catalytic</note>
    </ligand>
</feature>
<dbReference type="GO" id="GO:0006020">
    <property type="term" value="P:inositol metabolic process"/>
    <property type="evidence" value="ECO:0007669"/>
    <property type="project" value="TreeGrafter"/>
</dbReference>
<dbReference type="EMBL" id="FOYI01000011">
    <property type="protein sequence ID" value="SFR16526.1"/>
    <property type="molecule type" value="Genomic_DNA"/>
</dbReference>
<evidence type="ECO:0000256" key="4">
    <source>
        <dbReference type="PIRSR" id="PIRSR600760-2"/>
    </source>
</evidence>
<dbReference type="GO" id="GO:0046872">
    <property type="term" value="F:metal ion binding"/>
    <property type="evidence" value="ECO:0007669"/>
    <property type="project" value="UniProtKB-KW"/>
</dbReference>
<dbReference type="CDD" id="cd01638">
    <property type="entry name" value="CysQ"/>
    <property type="match status" value="1"/>
</dbReference>
<evidence type="ECO:0000256" key="3">
    <source>
        <dbReference type="ARBA" id="ARBA00022842"/>
    </source>
</evidence>
<dbReference type="Pfam" id="PF00459">
    <property type="entry name" value="Inositol_P"/>
    <property type="match status" value="1"/>
</dbReference>
<dbReference type="InterPro" id="IPR000760">
    <property type="entry name" value="Inositol_monophosphatase-like"/>
</dbReference>
<feature type="binding site" evidence="4">
    <location>
        <position position="65"/>
    </location>
    <ligand>
        <name>Mg(2+)</name>
        <dbReference type="ChEBI" id="CHEBI:18420"/>
        <label>1</label>
        <note>catalytic</note>
    </ligand>
</feature>
<dbReference type="Gene3D" id="3.30.540.10">
    <property type="entry name" value="Fructose-1,6-Bisphosphatase, subunit A, domain 1"/>
    <property type="match status" value="1"/>
</dbReference>
<dbReference type="InterPro" id="IPR020550">
    <property type="entry name" value="Inositol_monophosphatase_CS"/>
</dbReference>
<dbReference type="AlphaFoldDB" id="A0A1I6EFI3"/>
<accession>A0A1I6EFI3</accession>
<evidence type="ECO:0000256" key="1">
    <source>
        <dbReference type="ARBA" id="ARBA00009759"/>
    </source>
</evidence>
<dbReference type="RefSeq" id="WP_092081859.1">
    <property type="nucleotide sequence ID" value="NZ_FOYI01000011.1"/>
</dbReference>
<feature type="binding site" evidence="4">
    <location>
        <position position="204"/>
    </location>
    <ligand>
        <name>Mg(2+)</name>
        <dbReference type="ChEBI" id="CHEBI:18420"/>
        <label>1</label>
        <note>catalytic</note>
    </ligand>
</feature>
<keyword evidence="2 4" id="KW-0479">Metal-binding</keyword>
<feature type="binding site" evidence="4">
    <location>
        <position position="86"/>
    </location>
    <ligand>
        <name>Mg(2+)</name>
        <dbReference type="ChEBI" id="CHEBI:18420"/>
        <label>1</label>
        <note>catalytic</note>
    </ligand>
</feature>
<dbReference type="GO" id="GO:0008934">
    <property type="term" value="F:inositol monophosphate 1-phosphatase activity"/>
    <property type="evidence" value="ECO:0007669"/>
    <property type="project" value="TreeGrafter"/>
</dbReference>
<dbReference type="GO" id="GO:0046854">
    <property type="term" value="P:phosphatidylinositol phosphate biosynthetic process"/>
    <property type="evidence" value="ECO:0007669"/>
    <property type="project" value="InterPro"/>
</dbReference>
<dbReference type="GO" id="GO:0007165">
    <property type="term" value="P:signal transduction"/>
    <property type="evidence" value="ECO:0007669"/>
    <property type="project" value="TreeGrafter"/>
</dbReference>
<comment type="cofactor">
    <cofactor evidence="4">
        <name>Mg(2+)</name>
        <dbReference type="ChEBI" id="CHEBI:18420"/>
    </cofactor>
</comment>
<dbReference type="PANTHER" id="PTHR20854:SF4">
    <property type="entry name" value="INOSITOL-1-MONOPHOSPHATASE-RELATED"/>
    <property type="match status" value="1"/>
</dbReference>
<sequence>MTDLELLTRAAEAAGEIARGYFGGRYDVVEKAGGAGPVSAADLAVNAALQEILRDARPDYGWLSEESEDDPERLTRTRCFIVDPIDGTRSFIANKKTWGHALAVVEDGRVTDAVAYFPIREELFAATRGAGATLNGAPIAVSAATEPDGATILAAKPNLLPEHWTGPVPAFDMTLRPSLAYRLCAVAQGRFDASFTFRPTWEWDVAAGALIVEEAGGAASDRAGRALVFNRPSPLLDGLVVAPRLLHSRLHDRLAYSAGP</sequence>
<gene>
    <name evidence="5" type="ORF">SAMN04515673_11164</name>
</gene>
<dbReference type="PROSITE" id="PS00630">
    <property type="entry name" value="IMP_2"/>
    <property type="match status" value="1"/>
</dbReference>
<protein>
    <submittedName>
        <fullName evidence="5">Myo-inositol-1(Or 4)-monophosphatase</fullName>
    </submittedName>
</protein>